<dbReference type="STRING" id="861298.SAMN04488136_107147"/>
<keyword evidence="3 6" id="KW-0132">Cell division</keyword>
<gene>
    <name evidence="6" type="primary">minE</name>
    <name evidence="7" type="ORF">SAMN04488136_107147</name>
</gene>
<comment type="similarity">
    <text evidence="1 6">Belongs to the MinE family.</text>
</comment>
<dbReference type="FunFam" id="3.30.1070.10:FF:000001">
    <property type="entry name" value="Cell division topological specificity factor"/>
    <property type="match status" value="1"/>
</dbReference>
<name>A0A1G7ZDR0_9VIBR</name>
<accession>A0A1G7ZDR0</accession>
<dbReference type="Gene3D" id="3.30.1070.10">
    <property type="entry name" value="Cell division topological specificity factor MinE"/>
    <property type="match status" value="1"/>
</dbReference>
<dbReference type="HAMAP" id="MF_00262">
    <property type="entry name" value="MinE"/>
    <property type="match status" value="1"/>
</dbReference>
<sequence>MSLLEFFRPNRKASASTAKERLQIIVAERRRQGEPAPSYLPQMKEDILAVIKKYVAVDPSMVDLSFEQKDEDIAVLELNVRLPEDEEKDK</sequence>
<evidence type="ECO:0000256" key="6">
    <source>
        <dbReference type="HAMAP-Rule" id="MF_00262"/>
    </source>
</evidence>
<dbReference type="GO" id="GO:0051301">
    <property type="term" value="P:cell division"/>
    <property type="evidence" value="ECO:0007669"/>
    <property type="project" value="UniProtKB-KW"/>
</dbReference>
<dbReference type="AlphaFoldDB" id="A0A1G7ZDR0"/>
<evidence type="ECO:0000313" key="7">
    <source>
        <dbReference type="EMBL" id="SDH06881.1"/>
    </source>
</evidence>
<comment type="function">
    <text evidence="5 6">Prevents the cell division inhibition by proteins MinC and MinD at internal division sites while permitting inhibition at polar sites. This ensures cell division at the proper site by restricting the formation of a division septum at the midpoint of the long axis of the cell.</text>
</comment>
<evidence type="ECO:0000256" key="4">
    <source>
        <dbReference type="ARBA" id="ARBA00023306"/>
    </source>
</evidence>
<dbReference type="EMBL" id="FNDD01000007">
    <property type="protein sequence ID" value="SDH06881.1"/>
    <property type="molecule type" value="Genomic_DNA"/>
</dbReference>
<evidence type="ECO:0000256" key="2">
    <source>
        <dbReference type="ARBA" id="ARBA00020112"/>
    </source>
</evidence>
<dbReference type="GO" id="GO:0042802">
    <property type="term" value="F:identical protein binding"/>
    <property type="evidence" value="ECO:0007669"/>
    <property type="project" value="UniProtKB-ARBA"/>
</dbReference>
<dbReference type="InterPro" id="IPR036707">
    <property type="entry name" value="MinE_sf"/>
</dbReference>
<dbReference type="SUPFAM" id="SSF55229">
    <property type="entry name" value="Cell division protein MinE topological specificity domain"/>
    <property type="match status" value="1"/>
</dbReference>
<proteinExistence type="inferred from homology"/>
<dbReference type="OrthoDB" id="9802655at2"/>
<keyword evidence="4 6" id="KW-0131">Cell cycle</keyword>
<dbReference type="NCBIfam" id="NF001422">
    <property type="entry name" value="PRK00296.1"/>
    <property type="match status" value="1"/>
</dbReference>
<dbReference type="Pfam" id="PF03776">
    <property type="entry name" value="MinE"/>
    <property type="match status" value="1"/>
</dbReference>
<dbReference type="Proteomes" id="UP000198854">
    <property type="component" value="Unassembled WGS sequence"/>
</dbReference>
<evidence type="ECO:0000256" key="3">
    <source>
        <dbReference type="ARBA" id="ARBA00022618"/>
    </source>
</evidence>
<evidence type="ECO:0000256" key="1">
    <source>
        <dbReference type="ARBA" id="ARBA00008168"/>
    </source>
</evidence>
<protein>
    <recommendedName>
        <fullName evidence="2 6">Cell division topological specificity factor</fullName>
    </recommendedName>
</protein>
<dbReference type="InterPro" id="IPR005527">
    <property type="entry name" value="MinE"/>
</dbReference>
<keyword evidence="8" id="KW-1185">Reference proteome</keyword>
<dbReference type="GO" id="GO:0032955">
    <property type="term" value="P:regulation of division septum assembly"/>
    <property type="evidence" value="ECO:0007669"/>
    <property type="project" value="InterPro"/>
</dbReference>
<reference evidence="7 8" key="1">
    <citation type="submission" date="2016-10" db="EMBL/GenBank/DDBJ databases">
        <authorList>
            <person name="de Groot N.N."/>
        </authorList>
    </citation>
    <scope>NUCLEOTIDE SEQUENCE [LARGE SCALE GENOMIC DNA]</scope>
    <source>
        <strain evidence="7 8">CGMCC 1.10228</strain>
    </source>
</reference>
<dbReference type="NCBIfam" id="TIGR01215">
    <property type="entry name" value="minE"/>
    <property type="match status" value="1"/>
</dbReference>
<evidence type="ECO:0000313" key="8">
    <source>
        <dbReference type="Proteomes" id="UP000198854"/>
    </source>
</evidence>
<evidence type="ECO:0000256" key="5">
    <source>
        <dbReference type="ARBA" id="ARBA00025265"/>
    </source>
</evidence>
<organism evidence="7 8">
    <name type="scientific">Vibrio xiamenensis</name>
    <dbReference type="NCBI Taxonomy" id="861298"/>
    <lineage>
        <taxon>Bacteria</taxon>
        <taxon>Pseudomonadati</taxon>
        <taxon>Pseudomonadota</taxon>
        <taxon>Gammaproteobacteria</taxon>
        <taxon>Vibrionales</taxon>
        <taxon>Vibrionaceae</taxon>
        <taxon>Vibrio</taxon>
    </lineage>
</organism>
<dbReference type="RefSeq" id="WP_093272006.1">
    <property type="nucleotide sequence ID" value="NZ_FNDD01000007.1"/>
</dbReference>